<feature type="chain" id="PRO_5020766799" description="MORN repeat protein" evidence="1">
    <location>
        <begin position="20"/>
        <end position="120"/>
    </location>
</feature>
<keyword evidence="1" id="KW-0732">Signal</keyword>
<reference evidence="2 3" key="1">
    <citation type="submission" date="2018-07" db="EMBL/GenBank/DDBJ databases">
        <title>Leeuwenhoekiella genomics.</title>
        <authorList>
            <person name="Tahon G."/>
            <person name="Willems A."/>
        </authorList>
    </citation>
    <scope>NUCLEOTIDE SEQUENCE [LARGE SCALE GENOMIC DNA]</scope>
    <source>
        <strain evidence="2 3">LMG 22550</strain>
    </source>
</reference>
<dbReference type="AlphaFoldDB" id="A0A4Q0PCH1"/>
<comment type="caution">
    <text evidence="2">The sequence shown here is derived from an EMBL/GenBank/DDBJ whole genome shotgun (WGS) entry which is preliminary data.</text>
</comment>
<dbReference type="Gene3D" id="3.90.930.1">
    <property type="match status" value="1"/>
</dbReference>
<name>A0A4Q0PCH1_9FLAO</name>
<protein>
    <recommendedName>
        <fullName evidence="4">MORN repeat protein</fullName>
    </recommendedName>
</protein>
<organism evidence="2 3">
    <name type="scientific">Leeuwenhoekiella aequorea</name>
    <dbReference type="NCBI Taxonomy" id="283736"/>
    <lineage>
        <taxon>Bacteria</taxon>
        <taxon>Pseudomonadati</taxon>
        <taxon>Bacteroidota</taxon>
        <taxon>Flavobacteriia</taxon>
        <taxon>Flavobacteriales</taxon>
        <taxon>Flavobacteriaceae</taxon>
        <taxon>Leeuwenhoekiella</taxon>
    </lineage>
</organism>
<proteinExistence type="predicted"/>
<dbReference type="OrthoDB" id="1467310at2"/>
<dbReference type="RefSeq" id="WP_128756215.1">
    <property type="nucleotide sequence ID" value="NZ_QOVM01000001.1"/>
</dbReference>
<evidence type="ECO:0000313" key="3">
    <source>
        <dbReference type="Proteomes" id="UP000289238"/>
    </source>
</evidence>
<accession>A0A4Q0PCH1</accession>
<keyword evidence="3" id="KW-1185">Reference proteome</keyword>
<dbReference type="Proteomes" id="UP000289238">
    <property type="component" value="Unassembled WGS sequence"/>
</dbReference>
<sequence length="120" mass="13518">MKKLLVVIALMGVVSFASAQEKQKNVYVKDGNLIKATLFHDNGEVSQKGFYTEDGKLTGEWVSFDKNGSKTAVANYINGEKTGKWFFWNEDTLREVDYNDSRISAVNTWKLSGDRVVSNE</sequence>
<gene>
    <name evidence="2" type="ORF">DSM00_266</name>
</gene>
<evidence type="ECO:0008006" key="4">
    <source>
        <dbReference type="Google" id="ProtNLM"/>
    </source>
</evidence>
<evidence type="ECO:0000256" key="1">
    <source>
        <dbReference type="SAM" id="SignalP"/>
    </source>
</evidence>
<evidence type="ECO:0000313" key="2">
    <source>
        <dbReference type="EMBL" id="RXG24477.1"/>
    </source>
</evidence>
<dbReference type="EMBL" id="QOVM01000001">
    <property type="protein sequence ID" value="RXG24477.1"/>
    <property type="molecule type" value="Genomic_DNA"/>
</dbReference>
<feature type="signal peptide" evidence="1">
    <location>
        <begin position="1"/>
        <end position="19"/>
    </location>
</feature>
<dbReference type="SUPFAM" id="SSF82185">
    <property type="entry name" value="Histone H3 K4-specific methyltransferase SET7/9 N-terminal domain"/>
    <property type="match status" value="1"/>
</dbReference>